<proteinExistence type="predicted"/>
<dbReference type="EMBL" id="LMTR01000003">
    <property type="protein sequence ID" value="KWT72971.1"/>
    <property type="molecule type" value="Genomic_DNA"/>
</dbReference>
<protein>
    <submittedName>
        <fullName evidence="1">Permeases of the major facilitator superfamily</fullName>
    </submittedName>
</protein>
<keyword evidence="2" id="KW-1185">Reference proteome</keyword>
<dbReference type="Proteomes" id="UP000059074">
    <property type="component" value="Unassembled WGS sequence"/>
</dbReference>
<dbReference type="Pfam" id="PF12893">
    <property type="entry name" value="Lumazine_bd_2"/>
    <property type="match status" value="1"/>
</dbReference>
<dbReference type="RefSeq" id="WP_068458851.1">
    <property type="nucleotide sequence ID" value="NZ_LMTR01000003.1"/>
</dbReference>
<dbReference type="SUPFAM" id="SSF54427">
    <property type="entry name" value="NTF2-like"/>
    <property type="match status" value="1"/>
</dbReference>
<dbReference type="InterPro" id="IPR032710">
    <property type="entry name" value="NTF2-like_dom_sf"/>
</dbReference>
<name>A0A109BQ58_HYPSL</name>
<dbReference type="AlphaFoldDB" id="A0A109BQ58"/>
<dbReference type="InterPro" id="IPR039437">
    <property type="entry name" value="FrzH/put_lumazine-bd"/>
</dbReference>
<gene>
    <name evidence="1" type="ORF">APY04_0021</name>
</gene>
<dbReference type="OrthoDB" id="7451095at2"/>
<sequence length="122" mass="13388">MGTTPAQDYEEIVKAVQPYLDGAKAGDGEAMKASFHKDATVYGYLGDTLVAGPMKLIYDWANSIGPAPNVNPRIVKVDVAGTAASVRVEVDNWQQHRFTDVFNLLKIDGKWTIVNKIFHTHA</sequence>
<reference evidence="1 2" key="1">
    <citation type="submission" date="2015-10" db="EMBL/GenBank/DDBJ databases">
        <title>Transcriptomic analysis of a linuron degrading triple-species bacterial consortium.</title>
        <authorList>
            <person name="Albers P."/>
        </authorList>
    </citation>
    <scope>NUCLEOTIDE SEQUENCE [LARGE SCALE GENOMIC DNA]</scope>
    <source>
        <strain evidence="1 2">WDL6</strain>
    </source>
</reference>
<comment type="caution">
    <text evidence="1">The sequence shown here is derived from an EMBL/GenBank/DDBJ whole genome shotgun (WGS) entry which is preliminary data.</text>
</comment>
<dbReference type="STRING" id="121290.APY04_0021"/>
<organism evidence="1 2">
    <name type="scientific">Hyphomicrobium sulfonivorans</name>
    <dbReference type="NCBI Taxonomy" id="121290"/>
    <lineage>
        <taxon>Bacteria</taxon>
        <taxon>Pseudomonadati</taxon>
        <taxon>Pseudomonadota</taxon>
        <taxon>Alphaproteobacteria</taxon>
        <taxon>Hyphomicrobiales</taxon>
        <taxon>Hyphomicrobiaceae</taxon>
        <taxon>Hyphomicrobium</taxon>
    </lineage>
</organism>
<evidence type="ECO:0000313" key="2">
    <source>
        <dbReference type="Proteomes" id="UP000059074"/>
    </source>
</evidence>
<dbReference type="PATRIC" id="fig|121290.4.peg.3293"/>
<accession>A0A109BQ58</accession>
<evidence type="ECO:0000313" key="1">
    <source>
        <dbReference type="EMBL" id="KWT72971.1"/>
    </source>
</evidence>
<dbReference type="Gene3D" id="3.10.450.50">
    <property type="match status" value="1"/>
</dbReference>